<dbReference type="KEGG" id="qsa:O6P43_016957"/>
<evidence type="ECO:0000313" key="2">
    <source>
        <dbReference type="Proteomes" id="UP001163823"/>
    </source>
</evidence>
<organism evidence="1 2">
    <name type="scientific">Quillaja saponaria</name>
    <name type="common">Soap bark tree</name>
    <dbReference type="NCBI Taxonomy" id="32244"/>
    <lineage>
        <taxon>Eukaryota</taxon>
        <taxon>Viridiplantae</taxon>
        <taxon>Streptophyta</taxon>
        <taxon>Embryophyta</taxon>
        <taxon>Tracheophyta</taxon>
        <taxon>Spermatophyta</taxon>
        <taxon>Magnoliopsida</taxon>
        <taxon>eudicotyledons</taxon>
        <taxon>Gunneridae</taxon>
        <taxon>Pentapetalae</taxon>
        <taxon>rosids</taxon>
        <taxon>fabids</taxon>
        <taxon>Fabales</taxon>
        <taxon>Quillajaceae</taxon>
        <taxon>Quillaja</taxon>
    </lineage>
</organism>
<protein>
    <submittedName>
        <fullName evidence="1">Uncharacterized protein</fullName>
    </submittedName>
</protein>
<proteinExistence type="predicted"/>
<evidence type="ECO:0000313" key="1">
    <source>
        <dbReference type="EMBL" id="KAJ7961632.1"/>
    </source>
</evidence>
<reference evidence="1" key="1">
    <citation type="journal article" date="2023" name="Science">
        <title>Elucidation of the pathway for biosynthesis of saponin adjuvants from the soapbark tree.</title>
        <authorList>
            <person name="Reed J."/>
            <person name="Orme A."/>
            <person name="El-Demerdash A."/>
            <person name="Owen C."/>
            <person name="Martin L.B.B."/>
            <person name="Misra R.C."/>
            <person name="Kikuchi S."/>
            <person name="Rejzek M."/>
            <person name="Martin A.C."/>
            <person name="Harkess A."/>
            <person name="Leebens-Mack J."/>
            <person name="Louveau T."/>
            <person name="Stephenson M.J."/>
            <person name="Osbourn A."/>
        </authorList>
    </citation>
    <scope>NUCLEOTIDE SEQUENCE</scope>
    <source>
        <strain evidence="1">S10</strain>
    </source>
</reference>
<comment type="caution">
    <text evidence="1">The sequence shown here is derived from an EMBL/GenBank/DDBJ whole genome shotgun (WGS) entry which is preliminary data.</text>
</comment>
<name>A0AAD7PNE8_QUISA</name>
<accession>A0AAD7PNE8</accession>
<sequence length="78" mass="8383">MFLPPLFCVAIQGLVQPSDHGGGPWKFKFCRNSNLCCDALFVCGYPWCGIGCLGVTASASRESNWNANRVVKGADSRG</sequence>
<dbReference type="AlphaFoldDB" id="A0AAD7PNE8"/>
<dbReference type="Proteomes" id="UP001163823">
    <property type="component" value="Chromosome 7"/>
</dbReference>
<gene>
    <name evidence="1" type="ORF">O6P43_016957</name>
</gene>
<keyword evidence="2" id="KW-1185">Reference proteome</keyword>
<dbReference type="EMBL" id="JARAOO010000007">
    <property type="protein sequence ID" value="KAJ7961632.1"/>
    <property type="molecule type" value="Genomic_DNA"/>
</dbReference>